<dbReference type="SUPFAM" id="SSF52151">
    <property type="entry name" value="FabD/lysophospholipase-like"/>
    <property type="match status" value="1"/>
</dbReference>
<dbReference type="EMBL" id="CP001843">
    <property type="protein sequence ID" value="AEF84392.1"/>
    <property type="molecule type" value="Genomic_DNA"/>
</dbReference>
<dbReference type="PANTHER" id="PTHR14226">
    <property type="entry name" value="NEUROPATHY TARGET ESTERASE/SWISS CHEESE D.MELANOGASTER"/>
    <property type="match status" value="1"/>
</dbReference>
<name>F5YR20_TREPZ</name>
<dbReference type="GO" id="GO:0016787">
    <property type="term" value="F:hydrolase activity"/>
    <property type="evidence" value="ECO:0007669"/>
    <property type="project" value="UniProtKB-UniRule"/>
</dbReference>
<dbReference type="RefSeq" id="WP_015706701.1">
    <property type="nucleotide sequence ID" value="NC_015578.1"/>
</dbReference>
<feature type="domain" description="PNPLA" evidence="5">
    <location>
        <begin position="11"/>
        <end position="192"/>
    </location>
</feature>
<proteinExistence type="predicted"/>
<dbReference type="AlphaFoldDB" id="F5YR20"/>
<feature type="short sequence motif" description="DGA/G" evidence="4">
    <location>
        <begin position="179"/>
        <end position="181"/>
    </location>
</feature>
<evidence type="ECO:0000256" key="1">
    <source>
        <dbReference type="ARBA" id="ARBA00022801"/>
    </source>
</evidence>
<dbReference type="InterPro" id="IPR050301">
    <property type="entry name" value="NTE"/>
</dbReference>
<dbReference type="Pfam" id="PF01734">
    <property type="entry name" value="Patatin"/>
    <property type="match status" value="1"/>
</dbReference>
<protein>
    <submittedName>
        <fullName evidence="6">Patatin family protein</fullName>
    </submittedName>
</protein>
<dbReference type="Gene3D" id="3.40.1090.10">
    <property type="entry name" value="Cytosolic phospholipase A2 catalytic domain"/>
    <property type="match status" value="2"/>
</dbReference>
<evidence type="ECO:0000313" key="6">
    <source>
        <dbReference type="EMBL" id="AEF84392.1"/>
    </source>
</evidence>
<evidence type="ECO:0000256" key="2">
    <source>
        <dbReference type="ARBA" id="ARBA00022963"/>
    </source>
</evidence>
<feature type="short sequence motif" description="GXGXXG" evidence="4">
    <location>
        <begin position="15"/>
        <end position="20"/>
    </location>
</feature>
<evidence type="ECO:0000313" key="7">
    <source>
        <dbReference type="Proteomes" id="UP000009223"/>
    </source>
</evidence>
<feature type="active site" description="Nucleophile" evidence="4">
    <location>
        <position position="45"/>
    </location>
</feature>
<gene>
    <name evidence="6" type="ordered locus">TREPR_3601</name>
</gene>
<dbReference type="PANTHER" id="PTHR14226:SF29">
    <property type="entry name" value="NEUROPATHY TARGET ESTERASE SWS"/>
    <property type="match status" value="1"/>
</dbReference>
<dbReference type="GO" id="GO:0016042">
    <property type="term" value="P:lipid catabolic process"/>
    <property type="evidence" value="ECO:0007669"/>
    <property type="project" value="UniProtKB-UniRule"/>
</dbReference>
<organism evidence="6 7">
    <name type="scientific">Treponema primitia (strain ATCC BAA-887 / DSM 12427 / ZAS-2)</name>
    <dbReference type="NCBI Taxonomy" id="545694"/>
    <lineage>
        <taxon>Bacteria</taxon>
        <taxon>Pseudomonadati</taxon>
        <taxon>Spirochaetota</taxon>
        <taxon>Spirochaetia</taxon>
        <taxon>Spirochaetales</taxon>
        <taxon>Treponemataceae</taxon>
        <taxon>Treponema</taxon>
    </lineage>
</organism>
<dbReference type="InterPro" id="IPR016035">
    <property type="entry name" value="Acyl_Trfase/lysoPLipase"/>
</dbReference>
<keyword evidence="1 4" id="KW-0378">Hydrolase</keyword>
<evidence type="ECO:0000256" key="4">
    <source>
        <dbReference type="PROSITE-ProRule" id="PRU01161"/>
    </source>
</evidence>
<keyword evidence="7" id="KW-1185">Reference proteome</keyword>
<dbReference type="HOGENOM" id="CLU_047251_0_0_12"/>
<keyword evidence="3 4" id="KW-0443">Lipid metabolism</keyword>
<dbReference type="KEGG" id="tpi:TREPR_3601"/>
<keyword evidence="2 4" id="KW-0442">Lipid degradation</keyword>
<accession>F5YR20</accession>
<dbReference type="OrthoDB" id="9770965at2"/>
<sequence length="306" mass="32539">MRIKKDLKWALVLSGGGARGIAHVGVLNALSEMGLPAPSLVVGTSMGAIIGGLYACGMSPPEMIRFIRDEFDITEYLDGFAFKVQGAMGKVFQTGQILGSVATRAGIDTGHQLLKLLEDLTGGKAFDETRIPFRCNATDLVSGREIIFSTGSVARAIRASMSFPGFFEPLLDGDYCLADGGLCDNLPVSIARAEGFKRVLAVDVNLFQASPLSDLKTFSKIVYRSIEVMLNVIDKKGPRAALTIHAANGATPFDFSRKLELVNLGEQAVRGSEKAIAAFFSGGPVAYATRQRNRECGISGHASSGV</sequence>
<evidence type="ECO:0000256" key="3">
    <source>
        <dbReference type="ARBA" id="ARBA00023098"/>
    </source>
</evidence>
<dbReference type="Proteomes" id="UP000009223">
    <property type="component" value="Chromosome"/>
</dbReference>
<dbReference type="PROSITE" id="PS51635">
    <property type="entry name" value="PNPLA"/>
    <property type="match status" value="1"/>
</dbReference>
<reference evidence="7" key="1">
    <citation type="submission" date="2009-12" db="EMBL/GenBank/DDBJ databases">
        <title>Complete sequence of Treponema primitia strain ZAS-2.</title>
        <authorList>
            <person name="Tetu S.G."/>
            <person name="Matson E."/>
            <person name="Ren Q."/>
            <person name="Seshadri R."/>
            <person name="Elbourne L."/>
            <person name="Hassan K.A."/>
            <person name="Durkin A."/>
            <person name="Radune D."/>
            <person name="Mohamoud Y."/>
            <person name="Shay R."/>
            <person name="Jin S."/>
            <person name="Zhang X."/>
            <person name="Lucey K."/>
            <person name="Ballor N.R."/>
            <person name="Ottesen E."/>
            <person name="Rosenthal R."/>
            <person name="Allen A."/>
            <person name="Leadbetter J.R."/>
            <person name="Paulsen I.T."/>
        </authorList>
    </citation>
    <scope>NUCLEOTIDE SEQUENCE [LARGE SCALE GENOMIC DNA]</scope>
    <source>
        <strain evidence="7">ATCC BAA-887 / DSM 12427 / ZAS-2</strain>
    </source>
</reference>
<dbReference type="CDD" id="cd07205">
    <property type="entry name" value="Pat_PNPLA6_PNPLA7_NTE1_like"/>
    <property type="match status" value="1"/>
</dbReference>
<feature type="short sequence motif" description="GXSXG" evidence="4">
    <location>
        <begin position="43"/>
        <end position="47"/>
    </location>
</feature>
<dbReference type="eggNOG" id="COG1752">
    <property type="taxonomic scope" value="Bacteria"/>
</dbReference>
<feature type="active site" description="Proton acceptor" evidence="4">
    <location>
        <position position="179"/>
    </location>
</feature>
<dbReference type="STRING" id="545694.TREPR_3601"/>
<reference evidence="6 7" key="2">
    <citation type="journal article" date="2011" name="ISME J.">
        <title>RNA-seq reveals cooperative metabolic interactions between two termite-gut spirochete species in co-culture.</title>
        <authorList>
            <person name="Rosenthal A.Z."/>
            <person name="Matson E.G."/>
            <person name="Eldar A."/>
            <person name="Leadbetter J.R."/>
        </authorList>
    </citation>
    <scope>NUCLEOTIDE SEQUENCE [LARGE SCALE GENOMIC DNA]</scope>
    <source>
        <strain evidence="7">ATCC BAA-887 / DSM 12427 / ZAS-2</strain>
    </source>
</reference>
<evidence type="ECO:0000259" key="5">
    <source>
        <dbReference type="PROSITE" id="PS51635"/>
    </source>
</evidence>
<dbReference type="InterPro" id="IPR002641">
    <property type="entry name" value="PNPLA_dom"/>
</dbReference>